<protein>
    <submittedName>
        <fullName evidence="1">Sulfur carrier protein ThiS</fullName>
    </submittedName>
</protein>
<dbReference type="InterPro" id="IPR003749">
    <property type="entry name" value="ThiS/MoaD-like"/>
</dbReference>
<dbReference type="InterPro" id="IPR010035">
    <property type="entry name" value="Thi_S"/>
</dbReference>
<evidence type="ECO:0000313" key="2">
    <source>
        <dbReference type="Proteomes" id="UP000739538"/>
    </source>
</evidence>
<dbReference type="Gene3D" id="3.10.20.30">
    <property type="match status" value="1"/>
</dbReference>
<name>A0A956SFH8_UNCEI</name>
<reference evidence="1" key="1">
    <citation type="submission" date="2020-04" db="EMBL/GenBank/DDBJ databases">
        <authorList>
            <person name="Zhang T."/>
        </authorList>
    </citation>
    <scope>NUCLEOTIDE SEQUENCE</scope>
    <source>
        <strain evidence="1">HKST-UBA02</strain>
    </source>
</reference>
<dbReference type="InterPro" id="IPR012675">
    <property type="entry name" value="Beta-grasp_dom_sf"/>
</dbReference>
<sequence length="68" mass="7266">MKLRVNGEEKEFADVHTVADLLERMQIDASKGGVAVAVNNQVVTRARIAEAPVADGDRIEIVHAVQGG</sequence>
<dbReference type="EMBL" id="JAGQHS010000049">
    <property type="protein sequence ID" value="MCA9756323.1"/>
    <property type="molecule type" value="Genomic_DNA"/>
</dbReference>
<dbReference type="AlphaFoldDB" id="A0A956SFH8"/>
<dbReference type="PANTHER" id="PTHR34472">
    <property type="entry name" value="SULFUR CARRIER PROTEIN THIS"/>
    <property type="match status" value="1"/>
</dbReference>
<dbReference type="Proteomes" id="UP000739538">
    <property type="component" value="Unassembled WGS sequence"/>
</dbReference>
<gene>
    <name evidence="1" type="primary">thiS</name>
    <name evidence="1" type="ORF">KDA27_11025</name>
</gene>
<accession>A0A956SFH8</accession>
<organism evidence="1 2">
    <name type="scientific">Eiseniibacteriota bacterium</name>
    <dbReference type="NCBI Taxonomy" id="2212470"/>
    <lineage>
        <taxon>Bacteria</taxon>
        <taxon>Candidatus Eiseniibacteriota</taxon>
    </lineage>
</organism>
<dbReference type="NCBIfam" id="TIGR01683">
    <property type="entry name" value="thiS"/>
    <property type="match status" value="1"/>
</dbReference>
<dbReference type="Pfam" id="PF02597">
    <property type="entry name" value="ThiS"/>
    <property type="match status" value="1"/>
</dbReference>
<dbReference type="SUPFAM" id="SSF54285">
    <property type="entry name" value="MoaD/ThiS"/>
    <property type="match status" value="1"/>
</dbReference>
<comment type="caution">
    <text evidence="1">The sequence shown here is derived from an EMBL/GenBank/DDBJ whole genome shotgun (WGS) entry which is preliminary data.</text>
</comment>
<evidence type="ECO:0000313" key="1">
    <source>
        <dbReference type="EMBL" id="MCA9756323.1"/>
    </source>
</evidence>
<proteinExistence type="predicted"/>
<dbReference type="CDD" id="cd00565">
    <property type="entry name" value="Ubl_ThiS"/>
    <property type="match status" value="1"/>
</dbReference>
<dbReference type="InterPro" id="IPR016155">
    <property type="entry name" value="Mopterin_synth/thiamin_S_b"/>
</dbReference>
<dbReference type="PANTHER" id="PTHR34472:SF1">
    <property type="entry name" value="SULFUR CARRIER PROTEIN THIS"/>
    <property type="match status" value="1"/>
</dbReference>
<reference evidence="1" key="2">
    <citation type="journal article" date="2021" name="Microbiome">
        <title>Successional dynamics and alternative stable states in a saline activated sludge microbial community over 9 years.</title>
        <authorList>
            <person name="Wang Y."/>
            <person name="Ye J."/>
            <person name="Ju F."/>
            <person name="Liu L."/>
            <person name="Boyd J.A."/>
            <person name="Deng Y."/>
            <person name="Parks D.H."/>
            <person name="Jiang X."/>
            <person name="Yin X."/>
            <person name="Woodcroft B.J."/>
            <person name="Tyson G.W."/>
            <person name="Hugenholtz P."/>
            <person name="Polz M.F."/>
            <person name="Zhang T."/>
        </authorList>
    </citation>
    <scope>NUCLEOTIDE SEQUENCE</scope>
    <source>
        <strain evidence="1">HKST-UBA02</strain>
    </source>
</reference>